<keyword evidence="2" id="KW-1185">Reference proteome</keyword>
<dbReference type="InterPro" id="IPR012675">
    <property type="entry name" value="Beta-grasp_dom_sf"/>
</dbReference>
<gene>
    <name evidence="1" type="ORF">SAMN02745163_01712</name>
</gene>
<protein>
    <submittedName>
        <fullName evidence="1">Sulfur carrier protein</fullName>
    </submittedName>
</protein>
<dbReference type="EMBL" id="FQZB01000007">
    <property type="protein sequence ID" value="SHJ30135.1"/>
    <property type="molecule type" value="Genomic_DNA"/>
</dbReference>
<dbReference type="InterPro" id="IPR016155">
    <property type="entry name" value="Mopterin_synth/thiamin_S_b"/>
</dbReference>
<dbReference type="NCBIfam" id="TIGR01683">
    <property type="entry name" value="thiS"/>
    <property type="match status" value="1"/>
</dbReference>
<dbReference type="AlphaFoldDB" id="A0A1M6I6S3"/>
<dbReference type="PANTHER" id="PTHR34472:SF1">
    <property type="entry name" value="SULFUR CARRIER PROTEIN THIS"/>
    <property type="match status" value="1"/>
</dbReference>
<dbReference type="STRING" id="1121302.SAMN02745163_01712"/>
<reference evidence="1 2" key="1">
    <citation type="submission" date="2016-11" db="EMBL/GenBank/DDBJ databases">
        <authorList>
            <person name="Jaros S."/>
            <person name="Januszkiewicz K."/>
            <person name="Wedrychowicz H."/>
        </authorList>
    </citation>
    <scope>NUCLEOTIDE SEQUENCE [LARGE SCALE GENOMIC DNA]</scope>
    <source>
        <strain evidence="1 2">DSM 21758</strain>
    </source>
</reference>
<accession>A0A1M6I6S3</accession>
<organism evidence="1 2">
    <name type="scientific">Clostridium cavendishii DSM 21758</name>
    <dbReference type="NCBI Taxonomy" id="1121302"/>
    <lineage>
        <taxon>Bacteria</taxon>
        <taxon>Bacillati</taxon>
        <taxon>Bacillota</taxon>
        <taxon>Clostridia</taxon>
        <taxon>Eubacteriales</taxon>
        <taxon>Clostridiaceae</taxon>
        <taxon>Clostridium</taxon>
    </lineage>
</organism>
<dbReference type="Proteomes" id="UP000184310">
    <property type="component" value="Unassembled WGS sequence"/>
</dbReference>
<dbReference type="CDD" id="cd00565">
    <property type="entry name" value="Ubl_ThiS"/>
    <property type="match status" value="1"/>
</dbReference>
<sequence length="64" mass="7273">MRLNGKNIELEKETTIEELLEQYNINSSRVVVEVNREIVEKTCFSSVKLKNEDTIEVISFVGGG</sequence>
<dbReference type="SUPFAM" id="SSF54285">
    <property type="entry name" value="MoaD/ThiS"/>
    <property type="match status" value="1"/>
</dbReference>
<evidence type="ECO:0000313" key="1">
    <source>
        <dbReference type="EMBL" id="SHJ30135.1"/>
    </source>
</evidence>
<dbReference type="RefSeq" id="WP_242958381.1">
    <property type="nucleotide sequence ID" value="NZ_FQZB01000007.1"/>
</dbReference>
<dbReference type="Pfam" id="PF02597">
    <property type="entry name" value="ThiS"/>
    <property type="match status" value="1"/>
</dbReference>
<dbReference type="Gene3D" id="3.10.20.30">
    <property type="match status" value="1"/>
</dbReference>
<dbReference type="InterPro" id="IPR010035">
    <property type="entry name" value="Thi_S"/>
</dbReference>
<name>A0A1M6I6S3_9CLOT</name>
<evidence type="ECO:0000313" key="2">
    <source>
        <dbReference type="Proteomes" id="UP000184310"/>
    </source>
</evidence>
<dbReference type="InterPro" id="IPR003749">
    <property type="entry name" value="ThiS/MoaD-like"/>
</dbReference>
<dbReference type="PANTHER" id="PTHR34472">
    <property type="entry name" value="SULFUR CARRIER PROTEIN THIS"/>
    <property type="match status" value="1"/>
</dbReference>
<proteinExistence type="predicted"/>